<comment type="caution">
    <text evidence="1">The sequence shown here is derived from an EMBL/GenBank/DDBJ whole genome shotgun (WGS) entry which is preliminary data.</text>
</comment>
<dbReference type="Proteomes" id="UP000789525">
    <property type="component" value="Unassembled WGS sequence"/>
</dbReference>
<dbReference type="EMBL" id="CAJVPT010012299">
    <property type="protein sequence ID" value="CAG8586584.1"/>
    <property type="molecule type" value="Genomic_DNA"/>
</dbReference>
<proteinExistence type="predicted"/>
<organism evidence="1 2">
    <name type="scientific">Acaulospora colombiana</name>
    <dbReference type="NCBI Taxonomy" id="27376"/>
    <lineage>
        <taxon>Eukaryota</taxon>
        <taxon>Fungi</taxon>
        <taxon>Fungi incertae sedis</taxon>
        <taxon>Mucoromycota</taxon>
        <taxon>Glomeromycotina</taxon>
        <taxon>Glomeromycetes</taxon>
        <taxon>Diversisporales</taxon>
        <taxon>Acaulosporaceae</taxon>
        <taxon>Acaulospora</taxon>
    </lineage>
</organism>
<name>A0ACA9ME71_9GLOM</name>
<reference evidence="1" key="1">
    <citation type="submission" date="2021-06" db="EMBL/GenBank/DDBJ databases">
        <authorList>
            <person name="Kallberg Y."/>
            <person name="Tangrot J."/>
            <person name="Rosling A."/>
        </authorList>
    </citation>
    <scope>NUCLEOTIDE SEQUENCE</scope>
    <source>
        <strain evidence="1">CL356</strain>
    </source>
</reference>
<keyword evidence="2" id="KW-1185">Reference proteome</keyword>
<evidence type="ECO:0000313" key="2">
    <source>
        <dbReference type="Proteomes" id="UP000789525"/>
    </source>
</evidence>
<gene>
    <name evidence="1" type="ORF">ACOLOM_LOCUS6169</name>
</gene>
<evidence type="ECO:0000313" key="1">
    <source>
        <dbReference type="EMBL" id="CAG8586584.1"/>
    </source>
</evidence>
<sequence length="145" mass="16932">MLETFNENFASDLKEKAQLSATPLCRKNVRATQQEAEKDFTDEDLANSVIDASNTFGKVEFLSYYSKLKSTWNNQDVRIMKRRKTWNEIAKSLMNQLLKWKEIVHQLDSLPLKLLLFQCNIMTNLKFLICLLLRTSLVTLILSQR</sequence>
<protein>
    <submittedName>
        <fullName evidence="1">5237_t:CDS:1</fullName>
    </submittedName>
</protein>
<accession>A0ACA9ME71</accession>